<dbReference type="InterPro" id="IPR001202">
    <property type="entry name" value="WW_dom"/>
</dbReference>
<dbReference type="InterPro" id="IPR051105">
    <property type="entry name" value="WWC/KIBRA_Hippo_Reg"/>
</dbReference>
<evidence type="ECO:0000256" key="1">
    <source>
        <dbReference type="ARBA" id="ARBA00004496"/>
    </source>
</evidence>
<evidence type="ECO:0000256" key="2">
    <source>
        <dbReference type="ARBA" id="ARBA00022490"/>
    </source>
</evidence>
<evidence type="ECO:0000259" key="3">
    <source>
        <dbReference type="PROSITE" id="PS50020"/>
    </source>
</evidence>
<reference evidence="5" key="1">
    <citation type="journal article" date="2016" name="Nature">
        <title>The genome of the seagrass Zostera marina reveals angiosperm adaptation to the sea.</title>
        <authorList>
            <person name="Olsen J.L."/>
            <person name="Rouze P."/>
            <person name="Verhelst B."/>
            <person name="Lin Y.-C."/>
            <person name="Bayer T."/>
            <person name="Collen J."/>
            <person name="Dattolo E."/>
            <person name="De Paoli E."/>
            <person name="Dittami S."/>
            <person name="Maumus F."/>
            <person name="Michel G."/>
            <person name="Kersting A."/>
            <person name="Lauritano C."/>
            <person name="Lohaus R."/>
            <person name="Toepel M."/>
            <person name="Tonon T."/>
            <person name="Vanneste K."/>
            <person name="Amirebrahimi M."/>
            <person name="Brakel J."/>
            <person name="Bostroem C."/>
            <person name="Chovatia M."/>
            <person name="Grimwood J."/>
            <person name="Jenkins J.W."/>
            <person name="Jueterbock A."/>
            <person name="Mraz A."/>
            <person name="Stam W.T."/>
            <person name="Tice H."/>
            <person name="Bornberg-Bauer E."/>
            <person name="Green P.J."/>
            <person name="Pearson G.A."/>
            <person name="Procaccini G."/>
            <person name="Duarte C.M."/>
            <person name="Schmutz J."/>
            <person name="Reusch T.B.H."/>
            <person name="Van de Peer Y."/>
        </authorList>
    </citation>
    <scope>NUCLEOTIDE SEQUENCE [LARGE SCALE GENOMIC DNA]</scope>
    <source>
        <strain evidence="5">cv. Finnish</strain>
    </source>
</reference>
<dbReference type="PANTHER" id="PTHR14791">
    <property type="entry name" value="BOMB/KIRA PROTEINS"/>
    <property type="match status" value="1"/>
</dbReference>
<dbReference type="Proteomes" id="UP000036987">
    <property type="component" value="Unassembled WGS sequence"/>
</dbReference>
<dbReference type="GO" id="GO:0005737">
    <property type="term" value="C:cytoplasm"/>
    <property type="evidence" value="ECO:0007669"/>
    <property type="project" value="UniProtKB-SubCell"/>
</dbReference>
<dbReference type="PROSITE" id="PS50020">
    <property type="entry name" value="WW_DOMAIN_2"/>
    <property type="match status" value="1"/>
</dbReference>
<dbReference type="Gene3D" id="2.20.70.10">
    <property type="match status" value="1"/>
</dbReference>
<dbReference type="InterPro" id="IPR036020">
    <property type="entry name" value="WW_dom_sf"/>
</dbReference>
<evidence type="ECO:0000313" key="5">
    <source>
        <dbReference type="Proteomes" id="UP000036987"/>
    </source>
</evidence>
<dbReference type="PANTHER" id="PTHR14791:SF39">
    <property type="entry name" value="OS12G0233100 PROTEIN"/>
    <property type="match status" value="1"/>
</dbReference>
<keyword evidence="5" id="KW-1185">Reference proteome</keyword>
<dbReference type="SUPFAM" id="SSF51045">
    <property type="entry name" value="WW domain"/>
    <property type="match status" value="1"/>
</dbReference>
<feature type="domain" description="WW" evidence="3">
    <location>
        <begin position="45"/>
        <end position="79"/>
    </location>
</feature>
<protein>
    <recommendedName>
        <fullName evidence="3">WW domain-containing protein</fullName>
    </recommendedName>
</protein>
<sequence>MEHQAVAELSLGPSLNAYSRSDGSFCKKRNKDSSLQTCVELHRKDPLPPEWEQCLDLHSGRMYYLNRRTLRKSLEWPMENGSIDLELNIFTSSRPQVEMRRRRLSSSSAGSTGNNIMVAVPCHKCHLLVMLCTSSPVCPNCSFVNTLLPQPIKTSTAAPPRLAGMRSLQTLNLLN</sequence>
<dbReference type="OrthoDB" id="670666at2759"/>
<organism evidence="4 5">
    <name type="scientific">Zostera marina</name>
    <name type="common">Eelgrass</name>
    <dbReference type="NCBI Taxonomy" id="29655"/>
    <lineage>
        <taxon>Eukaryota</taxon>
        <taxon>Viridiplantae</taxon>
        <taxon>Streptophyta</taxon>
        <taxon>Embryophyta</taxon>
        <taxon>Tracheophyta</taxon>
        <taxon>Spermatophyta</taxon>
        <taxon>Magnoliopsida</taxon>
        <taxon>Liliopsida</taxon>
        <taxon>Zosteraceae</taxon>
        <taxon>Zostera</taxon>
    </lineage>
</organism>
<dbReference type="OMA" id="MIATACW"/>
<keyword evidence="2" id="KW-0963">Cytoplasm</keyword>
<accession>A0A0K9Q1N5</accession>
<proteinExistence type="predicted"/>
<dbReference type="EMBL" id="LFYR01000204">
    <property type="protein sequence ID" value="KMZ75158.1"/>
    <property type="molecule type" value="Genomic_DNA"/>
</dbReference>
<dbReference type="AlphaFoldDB" id="A0A0K9Q1N5"/>
<comment type="caution">
    <text evidence="4">The sequence shown here is derived from an EMBL/GenBank/DDBJ whole genome shotgun (WGS) entry which is preliminary data.</text>
</comment>
<name>A0A0K9Q1N5_ZOSMR</name>
<evidence type="ECO:0000313" key="4">
    <source>
        <dbReference type="EMBL" id="KMZ75158.1"/>
    </source>
</evidence>
<comment type="subcellular location">
    <subcellularLocation>
        <location evidence="1">Cytoplasm</location>
    </subcellularLocation>
</comment>
<gene>
    <name evidence="4" type="ORF">ZOSMA_118G00370</name>
</gene>